<keyword evidence="3" id="KW-0540">Nuclease</keyword>
<dbReference type="GO" id="GO:0110001">
    <property type="term" value="C:toxin-antitoxin complex"/>
    <property type="evidence" value="ECO:0007669"/>
    <property type="project" value="InterPro"/>
</dbReference>
<evidence type="ECO:0000256" key="3">
    <source>
        <dbReference type="ARBA" id="ARBA00022722"/>
    </source>
</evidence>
<dbReference type="GO" id="GO:0004540">
    <property type="term" value="F:RNA nuclease activity"/>
    <property type="evidence" value="ECO:0007669"/>
    <property type="project" value="InterPro"/>
</dbReference>
<keyword evidence="2" id="KW-1277">Toxin-antitoxin system</keyword>
<dbReference type="Gene3D" id="1.20.120.580">
    <property type="entry name" value="bsu32300-like"/>
    <property type="match status" value="1"/>
</dbReference>
<accession>A0A9P1KKZ8</accession>
<evidence type="ECO:0000256" key="6">
    <source>
        <dbReference type="ARBA" id="ARBA00024207"/>
    </source>
</evidence>
<comment type="similarity">
    <text evidence="6">Belongs to the HepT RNase toxin family.</text>
</comment>
<keyword evidence="5" id="KW-0378">Hydrolase</keyword>
<dbReference type="GO" id="GO:0000166">
    <property type="term" value="F:nucleotide binding"/>
    <property type="evidence" value="ECO:0007669"/>
    <property type="project" value="UniProtKB-KW"/>
</dbReference>
<dbReference type="Proteomes" id="UP000032946">
    <property type="component" value="Chromosome"/>
</dbReference>
<dbReference type="AlphaFoldDB" id="A0A9P1KKZ8"/>
<dbReference type="RefSeq" id="WP_006623202.1">
    <property type="nucleotide sequence ID" value="NZ_FO818640.1"/>
</dbReference>
<dbReference type="PANTHER" id="PTHR34139">
    <property type="entry name" value="UPF0331 PROTEIN MJ0127"/>
    <property type="match status" value="1"/>
</dbReference>
<dbReference type="Pfam" id="PF01934">
    <property type="entry name" value="HepT-like"/>
    <property type="match status" value="1"/>
</dbReference>
<evidence type="ECO:0000313" key="8">
    <source>
        <dbReference type="Proteomes" id="UP000032946"/>
    </source>
</evidence>
<gene>
    <name evidence="7" type="ORF">ARTHRO_60497</name>
</gene>
<protein>
    <recommendedName>
        <fullName evidence="9">Nucleotidyltransferase</fullName>
    </recommendedName>
</protein>
<dbReference type="InterPro" id="IPR008201">
    <property type="entry name" value="HepT-like"/>
</dbReference>
<dbReference type="EMBL" id="FO818640">
    <property type="protein sequence ID" value="CDM97896.1"/>
    <property type="molecule type" value="Genomic_DNA"/>
</dbReference>
<reference evidence="7 8" key="1">
    <citation type="submission" date="2014-02" db="EMBL/GenBank/DDBJ databases">
        <authorList>
            <person name="Genoscope - CEA"/>
        </authorList>
    </citation>
    <scope>NUCLEOTIDE SEQUENCE [LARGE SCALE GENOMIC DNA]</scope>
    <source>
        <strain evidence="7 8">PCC 8005</strain>
    </source>
</reference>
<evidence type="ECO:0008006" key="9">
    <source>
        <dbReference type="Google" id="ProtNLM"/>
    </source>
</evidence>
<keyword evidence="4" id="KW-0547">Nucleotide-binding</keyword>
<name>A0A9P1KKZ8_9CYAN</name>
<keyword evidence="8" id="KW-1185">Reference proteome</keyword>
<evidence type="ECO:0000256" key="1">
    <source>
        <dbReference type="ARBA" id="ARBA00022553"/>
    </source>
</evidence>
<dbReference type="InterPro" id="IPR051813">
    <property type="entry name" value="HepT_RNase_toxin"/>
</dbReference>
<sequence length="116" mass="13396">MRKPEERLQDILDAIEAIERYVSQGRSAFEDQELVQVWIVHHLQIIGEAANDIPHELTALYPQVPWVQIIAFRNIIVHEYLRLSLNLVWSIVVNDLPRLKVQVIQILSEVGEGGDH</sequence>
<evidence type="ECO:0000256" key="4">
    <source>
        <dbReference type="ARBA" id="ARBA00022741"/>
    </source>
</evidence>
<evidence type="ECO:0000313" key="7">
    <source>
        <dbReference type="EMBL" id="CDM97896.1"/>
    </source>
</evidence>
<organism evidence="7 8">
    <name type="scientific">Limnospira indica PCC 8005</name>
    <dbReference type="NCBI Taxonomy" id="376219"/>
    <lineage>
        <taxon>Bacteria</taxon>
        <taxon>Bacillati</taxon>
        <taxon>Cyanobacteriota</taxon>
        <taxon>Cyanophyceae</taxon>
        <taxon>Oscillatoriophycideae</taxon>
        <taxon>Oscillatoriales</taxon>
        <taxon>Sirenicapillariaceae</taxon>
        <taxon>Limnospira</taxon>
    </lineage>
</organism>
<dbReference type="PANTHER" id="PTHR34139:SF1">
    <property type="entry name" value="RNASE MJ1380-RELATED"/>
    <property type="match status" value="1"/>
</dbReference>
<evidence type="ECO:0000256" key="5">
    <source>
        <dbReference type="ARBA" id="ARBA00022801"/>
    </source>
</evidence>
<proteinExistence type="inferred from homology"/>
<dbReference type="InterPro" id="IPR037038">
    <property type="entry name" value="HepT-like_sf"/>
</dbReference>
<evidence type="ECO:0000256" key="2">
    <source>
        <dbReference type="ARBA" id="ARBA00022649"/>
    </source>
</evidence>
<keyword evidence="1" id="KW-0597">Phosphoprotein</keyword>
<dbReference type="GO" id="GO:0016787">
    <property type="term" value="F:hydrolase activity"/>
    <property type="evidence" value="ECO:0007669"/>
    <property type="project" value="UniProtKB-KW"/>
</dbReference>